<gene>
    <name evidence="1" type="ORF">METZ01_LOCUS196766</name>
</gene>
<proteinExistence type="predicted"/>
<accession>A0A382E0K2</accession>
<dbReference type="AlphaFoldDB" id="A0A382E0K2"/>
<reference evidence="1" key="1">
    <citation type="submission" date="2018-05" db="EMBL/GenBank/DDBJ databases">
        <authorList>
            <person name="Lanie J.A."/>
            <person name="Ng W.-L."/>
            <person name="Kazmierczak K.M."/>
            <person name="Andrzejewski T.M."/>
            <person name="Davidsen T.M."/>
            <person name="Wayne K.J."/>
            <person name="Tettelin H."/>
            <person name="Glass J.I."/>
            <person name="Rusch D."/>
            <person name="Podicherti R."/>
            <person name="Tsui H.-C.T."/>
            <person name="Winkler M.E."/>
        </authorList>
    </citation>
    <scope>NUCLEOTIDE SEQUENCE</scope>
</reference>
<name>A0A382E0K2_9ZZZZ</name>
<protein>
    <submittedName>
        <fullName evidence="1">Uncharacterized protein</fullName>
    </submittedName>
</protein>
<dbReference type="EMBL" id="UINC01041948">
    <property type="protein sequence ID" value="SVB43912.1"/>
    <property type="molecule type" value="Genomic_DNA"/>
</dbReference>
<evidence type="ECO:0000313" key="1">
    <source>
        <dbReference type="EMBL" id="SVB43912.1"/>
    </source>
</evidence>
<sequence>MNTVHLLDQHSPDIAGKIWQLARMAYQEEANLIGEDKFPPLNRSIKDIQRSCSHYFGICDGEELLAAIEVEGIEDDLLISSLIVTPSHFRS</sequence>
<feature type="non-terminal residue" evidence="1">
    <location>
        <position position="91"/>
    </location>
</feature>
<organism evidence="1">
    <name type="scientific">marine metagenome</name>
    <dbReference type="NCBI Taxonomy" id="408172"/>
    <lineage>
        <taxon>unclassified sequences</taxon>
        <taxon>metagenomes</taxon>
        <taxon>ecological metagenomes</taxon>
    </lineage>
</organism>